<evidence type="ECO:0000313" key="1">
    <source>
        <dbReference type="EMBL" id="MDN5214972.1"/>
    </source>
</evidence>
<sequence>MPTSYKKVDVKRLLECLCSKTGESLDYYGLGQISEIVSGSISHKYLYDNLYRKTQTGSGDDEIRLAPNKVDELTRFLGYQNFSSFLTSIKMPLDPVLKSLEGSYYSYVRKSDNIGTLLCSPVCIEEIENQVILKLRGPNWEYVGKLKLVDGCLFCTMRSEESKKSFHHVYKVGKGGFPEVLMGLFTGVSTANNPIAGRCVLIKQAEQFDKLQNQKMSIAEMDGSQNQEYKKLATYFKTFEDNNLQINKPVGFDIDDLIP</sequence>
<gene>
    <name evidence="1" type="ORF">QQ020_23025</name>
</gene>
<comment type="caution">
    <text evidence="1">The sequence shown here is derived from an EMBL/GenBank/DDBJ whole genome shotgun (WGS) entry which is preliminary data.</text>
</comment>
<accession>A0ABT8LB48</accession>
<evidence type="ECO:0000313" key="2">
    <source>
        <dbReference type="Proteomes" id="UP001172083"/>
    </source>
</evidence>
<proteinExistence type="predicted"/>
<organism evidence="1 2">
    <name type="scientific">Agaribacillus aureus</name>
    <dbReference type="NCBI Taxonomy" id="3051825"/>
    <lineage>
        <taxon>Bacteria</taxon>
        <taxon>Pseudomonadati</taxon>
        <taxon>Bacteroidota</taxon>
        <taxon>Cytophagia</taxon>
        <taxon>Cytophagales</taxon>
        <taxon>Splendidivirgaceae</taxon>
        <taxon>Agaribacillus</taxon>
    </lineage>
</organism>
<dbReference type="RefSeq" id="WP_346760310.1">
    <property type="nucleotide sequence ID" value="NZ_JAUJEB010000005.1"/>
</dbReference>
<keyword evidence="2" id="KW-1185">Reference proteome</keyword>
<protein>
    <submittedName>
        <fullName evidence="1">Uncharacterized protein</fullName>
    </submittedName>
</protein>
<name>A0ABT8LB48_9BACT</name>
<reference evidence="1" key="1">
    <citation type="submission" date="2023-06" db="EMBL/GenBank/DDBJ databases">
        <title>Genomic of Agaribacillus aureum.</title>
        <authorList>
            <person name="Wang G."/>
        </authorList>
    </citation>
    <scope>NUCLEOTIDE SEQUENCE</scope>
    <source>
        <strain evidence="1">BMA12</strain>
    </source>
</reference>
<dbReference type="EMBL" id="JAUJEB010000005">
    <property type="protein sequence ID" value="MDN5214972.1"/>
    <property type="molecule type" value="Genomic_DNA"/>
</dbReference>
<dbReference type="Proteomes" id="UP001172083">
    <property type="component" value="Unassembled WGS sequence"/>
</dbReference>